<dbReference type="AlphaFoldDB" id="A0A640VKT2"/>
<dbReference type="Proteomes" id="UP000436522">
    <property type="component" value="Unassembled WGS sequence"/>
</dbReference>
<keyword evidence="2" id="KW-1185">Reference proteome</keyword>
<proteinExistence type="predicted"/>
<name>A0A640VKT2_9RHOB</name>
<dbReference type="RefSeq" id="WP_159974275.1">
    <property type="nucleotide sequence ID" value="NZ_BLIV01000001.1"/>
</dbReference>
<accession>A0A640VKT2</accession>
<reference evidence="1 2" key="1">
    <citation type="submission" date="2019-12" db="EMBL/GenBank/DDBJ databases">
        <title>Roseobacter cerasinus sp. nov., isolated from seawater around aquaculture.</title>
        <authorList>
            <person name="Muramatsu S."/>
            <person name="Takabe Y."/>
            <person name="Mori K."/>
            <person name="Takaichi S."/>
            <person name="Hanada S."/>
        </authorList>
    </citation>
    <scope>NUCLEOTIDE SEQUENCE [LARGE SCALE GENOMIC DNA]</scope>
    <source>
        <strain evidence="1 2">AI77</strain>
    </source>
</reference>
<evidence type="ECO:0000313" key="2">
    <source>
        <dbReference type="Proteomes" id="UP000436522"/>
    </source>
</evidence>
<protein>
    <submittedName>
        <fullName evidence="1">Uncharacterized protein</fullName>
    </submittedName>
</protein>
<evidence type="ECO:0000313" key="1">
    <source>
        <dbReference type="EMBL" id="GFE48357.1"/>
    </source>
</evidence>
<comment type="caution">
    <text evidence="1">The sequence shown here is derived from an EMBL/GenBank/DDBJ whole genome shotgun (WGS) entry which is preliminary data.</text>
</comment>
<sequence>MSKVNSTVATTDEEIRDAQFDAMLAEPETGEPPEVVLPKGHSLRFSPSDAYWPKDPANVPDTWHLPPAYATGSFELTGDLIRRHAELGDYPLNSFDHGLLILALRGAALADGARSAEDQTSVSLTAVRPDHETYRCLVGVFDISRDRLSVYEGSTVPRRTGMAAYANGGRRCNMLPTGLYGYCVGNHYSKRKGQVLVLHHVLRLGRGPEPADASDALVLRTRNDLAYGTQDIWDLTDPRDNIHPAFIKDSFSSLGCLTVRGSQAFDDSSAEGSDEWKQFRGAAQLSGATRGRSYQLLLTTAHELAAISATTPADGLICLRQGSYGERVRRLQGQLGVAQDLSLGPRTAEALTKAQFAVLGFSTATWSARMATMMGLQF</sequence>
<gene>
    <name evidence="1" type="ORF">So717_01100</name>
</gene>
<dbReference type="OrthoDB" id="7323510at2"/>
<dbReference type="EMBL" id="BLIV01000001">
    <property type="protein sequence ID" value="GFE48357.1"/>
    <property type="molecule type" value="Genomic_DNA"/>
</dbReference>
<organism evidence="1 2">
    <name type="scientific">Roseobacter cerasinus</name>
    <dbReference type="NCBI Taxonomy" id="2602289"/>
    <lineage>
        <taxon>Bacteria</taxon>
        <taxon>Pseudomonadati</taxon>
        <taxon>Pseudomonadota</taxon>
        <taxon>Alphaproteobacteria</taxon>
        <taxon>Rhodobacterales</taxon>
        <taxon>Roseobacteraceae</taxon>
        <taxon>Roseobacter</taxon>
    </lineage>
</organism>